<dbReference type="PANTHER" id="PTHR45740:SF21">
    <property type="entry name" value="POLY [ADP-RIBOSE] POLYMERASE"/>
    <property type="match status" value="1"/>
</dbReference>
<keyword evidence="1" id="KW-0597">Phosphoprotein</keyword>
<evidence type="ECO:0000256" key="4">
    <source>
        <dbReference type="ARBA" id="ARBA00022771"/>
    </source>
</evidence>
<keyword evidence="3" id="KW-0677">Repeat</keyword>
<keyword evidence="4" id="KW-0863">Zinc-finger</keyword>
<sequence length="428" mass="48863">MNSNHNYGYFIPSTPTHSHISIPSILVKIINDSTYGTLSLIEIMRKLKLMQYPYDSTFIWKILNENRDNFIIDEQSKKSSQLNGKESVWVFTKLTLCDTHCRKGQNGRNQECRRDCGALHLCRTYLLCSQKACPFNNRQNCMFGHKFFSPHNSPLLKMHNLDLLDKNDLRKLFRRPPSRSKTTIPQVCIYYNKVNSTGCSKKKCKSLHLCADFIQRKCPGACSRNHRLSDPQVKNILDLFEIDQSWQDESIFVTLERFYRSRYKASSSDDEASSNASSDHDDLNLSRRIQGAQSVPNLTSVKTFITNDSSDEKEGDSRLPQSSACQGCSQLQKELNQMKTTIFSLSSDVEELKKTINRLIETGNTASELTLSGNPVCKPASYISSLGSHGDVRRSSLEKESWKSRCCFLKFNYSEICFTRKGLTRIIG</sequence>
<dbReference type="GO" id="GO:0003950">
    <property type="term" value="F:NAD+ poly-ADP-ribosyltransferase activity"/>
    <property type="evidence" value="ECO:0007669"/>
    <property type="project" value="TreeGrafter"/>
</dbReference>
<dbReference type="PANTHER" id="PTHR45740">
    <property type="entry name" value="POLY [ADP-RIBOSE] POLYMERASE"/>
    <property type="match status" value="1"/>
</dbReference>
<organism evidence="7 8">
    <name type="scientific">Lymnaea stagnalis</name>
    <name type="common">Great pond snail</name>
    <name type="synonym">Helix stagnalis</name>
    <dbReference type="NCBI Taxonomy" id="6523"/>
    <lineage>
        <taxon>Eukaryota</taxon>
        <taxon>Metazoa</taxon>
        <taxon>Spiralia</taxon>
        <taxon>Lophotrochozoa</taxon>
        <taxon>Mollusca</taxon>
        <taxon>Gastropoda</taxon>
        <taxon>Heterobranchia</taxon>
        <taxon>Euthyneura</taxon>
        <taxon>Panpulmonata</taxon>
        <taxon>Hygrophila</taxon>
        <taxon>Lymnaeoidea</taxon>
        <taxon>Lymnaeidae</taxon>
        <taxon>Lymnaea</taxon>
    </lineage>
</organism>
<dbReference type="EMBL" id="CAXITT010000410">
    <property type="protein sequence ID" value="CAL1541026.1"/>
    <property type="molecule type" value="Genomic_DNA"/>
</dbReference>
<keyword evidence="5" id="KW-0862">Zinc</keyword>
<evidence type="ECO:0000256" key="5">
    <source>
        <dbReference type="ARBA" id="ARBA00022833"/>
    </source>
</evidence>
<dbReference type="GO" id="GO:0005634">
    <property type="term" value="C:nucleus"/>
    <property type="evidence" value="ECO:0007669"/>
    <property type="project" value="TreeGrafter"/>
</dbReference>
<protein>
    <recommendedName>
        <fullName evidence="6">PARP12-like CCCH zinc finger tandem domain-containing protein</fullName>
    </recommendedName>
</protein>
<reference evidence="7 8" key="1">
    <citation type="submission" date="2024-04" db="EMBL/GenBank/DDBJ databases">
        <authorList>
            <consortium name="Genoscope - CEA"/>
            <person name="William W."/>
        </authorList>
    </citation>
    <scope>NUCLEOTIDE SEQUENCE [LARGE SCALE GENOMIC DNA]</scope>
</reference>
<dbReference type="Pfam" id="PF25261">
    <property type="entry name" value="zf-CCCH_PARP12"/>
    <property type="match status" value="1"/>
</dbReference>
<evidence type="ECO:0000256" key="1">
    <source>
        <dbReference type="ARBA" id="ARBA00022553"/>
    </source>
</evidence>
<evidence type="ECO:0000313" key="7">
    <source>
        <dbReference type="EMBL" id="CAL1541026.1"/>
    </source>
</evidence>
<feature type="domain" description="PARP12-like CCCH zinc finger tandem" evidence="6">
    <location>
        <begin position="108"/>
        <end position="152"/>
    </location>
</feature>
<name>A0AAV2I319_LYMST</name>
<evidence type="ECO:0000259" key="6">
    <source>
        <dbReference type="Pfam" id="PF25261"/>
    </source>
</evidence>
<dbReference type="Proteomes" id="UP001497497">
    <property type="component" value="Unassembled WGS sequence"/>
</dbReference>
<comment type="caution">
    <text evidence="7">The sequence shown here is derived from an EMBL/GenBank/DDBJ whole genome shotgun (WGS) entry which is preliminary data.</text>
</comment>
<evidence type="ECO:0000256" key="2">
    <source>
        <dbReference type="ARBA" id="ARBA00022723"/>
    </source>
</evidence>
<dbReference type="InterPro" id="IPR057602">
    <property type="entry name" value="Zfn-CCCH_PARP12"/>
</dbReference>
<evidence type="ECO:0000256" key="3">
    <source>
        <dbReference type="ARBA" id="ARBA00022737"/>
    </source>
</evidence>
<keyword evidence="2" id="KW-0479">Metal-binding</keyword>
<dbReference type="AlphaFoldDB" id="A0AAV2I319"/>
<proteinExistence type="predicted"/>
<gene>
    <name evidence="7" type="ORF">GSLYS_00014668001</name>
</gene>
<accession>A0AAV2I319</accession>
<dbReference type="InterPro" id="IPR051712">
    <property type="entry name" value="ARTD-AVP"/>
</dbReference>
<dbReference type="GO" id="GO:1990404">
    <property type="term" value="F:NAD+-protein mono-ADP-ribosyltransferase activity"/>
    <property type="evidence" value="ECO:0007669"/>
    <property type="project" value="TreeGrafter"/>
</dbReference>
<dbReference type="GO" id="GO:0008270">
    <property type="term" value="F:zinc ion binding"/>
    <property type="evidence" value="ECO:0007669"/>
    <property type="project" value="UniProtKB-KW"/>
</dbReference>
<keyword evidence="8" id="KW-1185">Reference proteome</keyword>
<evidence type="ECO:0000313" key="8">
    <source>
        <dbReference type="Proteomes" id="UP001497497"/>
    </source>
</evidence>